<name>A0A2J6T5Y7_9HELO</name>
<proteinExistence type="predicted"/>
<gene>
    <name evidence="1" type="ORF">K444DRAFT_631017</name>
</gene>
<dbReference type="EMBL" id="KZ613822">
    <property type="protein sequence ID" value="PMD58425.1"/>
    <property type="molecule type" value="Genomic_DNA"/>
</dbReference>
<dbReference type="RefSeq" id="XP_024735329.1">
    <property type="nucleotide sequence ID" value="XM_024883289.1"/>
</dbReference>
<dbReference type="Proteomes" id="UP000235371">
    <property type="component" value="Unassembled WGS sequence"/>
</dbReference>
<evidence type="ECO:0000313" key="2">
    <source>
        <dbReference type="Proteomes" id="UP000235371"/>
    </source>
</evidence>
<keyword evidence="2" id="KW-1185">Reference proteome</keyword>
<dbReference type="GeneID" id="36591366"/>
<accession>A0A2J6T5Y7</accession>
<dbReference type="AlphaFoldDB" id="A0A2J6T5Y7"/>
<dbReference type="InParanoid" id="A0A2J6T5Y7"/>
<evidence type="ECO:0000313" key="1">
    <source>
        <dbReference type="EMBL" id="PMD58425.1"/>
    </source>
</evidence>
<reference evidence="1 2" key="1">
    <citation type="submission" date="2016-04" db="EMBL/GenBank/DDBJ databases">
        <title>A degradative enzymes factory behind the ericoid mycorrhizal symbiosis.</title>
        <authorList>
            <consortium name="DOE Joint Genome Institute"/>
            <person name="Martino E."/>
            <person name="Morin E."/>
            <person name="Grelet G."/>
            <person name="Kuo A."/>
            <person name="Kohler A."/>
            <person name="Daghino S."/>
            <person name="Barry K."/>
            <person name="Choi C."/>
            <person name="Cichocki N."/>
            <person name="Clum A."/>
            <person name="Copeland A."/>
            <person name="Hainaut M."/>
            <person name="Haridas S."/>
            <person name="Labutti K."/>
            <person name="Lindquist E."/>
            <person name="Lipzen A."/>
            <person name="Khouja H.-R."/>
            <person name="Murat C."/>
            <person name="Ohm R."/>
            <person name="Olson A."/>
            <person name="Spatafora J."/>
            <person name="Veneault-Fourrey C."/>
            <person name="Henrissat B."/>
            <person name="Grigoriev I."/>
            <person name="Martin F."/>
            <person name="Perotto S."/>
        </authorList>
    </citation>
    <scope>NUCLEOTIDE SEQUENCE [LARGE SCALE GENOMIC DNA]</scope>
    <source>
        <strain evidence="1 2">E</strain>
    </source>
</reference>
<sequence length="274" mass="30631">MNAKTMLEYFQDSVPHVTSLEEPAIKGILARINISQYVEEMKSFSKSKTWPIDVATVFGLEALVDYYHGNKIRDISSRIAREYVTVRIAVGQYLRSALSTREVPDEAIEIYLQVASNIASREDPSKCSDVKLSQKCITYIDLIDDENLAAEIIAKRGRRPFTVKAGDTMDIAKKAGSGWGAQIRADIMAWAMDRVNNGGDDKFGAAISSLTKGFVKELQKGNGSTMLWNLDWNDHQARVFFNTIIDGFTTSLNEQDLTGIQFSKLPGDDNIRKF</sequence>
<protein>
    <submittedName>
        <fullName evidence="1">Uncharacterized protein</fullName>
    </submittedName>
</protein>
<organism evidence="1 2">
    <name type="scientific">Hyaloscypha bicolor E</name>
    <dbReference type="NCBI Taxonomy" id="1095630"/>
    <lineage>
        <taxon>Eukaryota</taxon>
        <taxon>Fungi</taxon>
        <taxon>Dikarya</taxon>
        <taxon>Ascomycota</taxon>
        <taxon>Pezizomycotina</taxon>
        <taxon>Leotiomycetes</taxon>
        <taxon>Helotiales</taxon>
        <taxon>Hyaloscyphaceae</taxon>
        <taxon>Hyaloscypha</taxon>
        <taxon>Hyaloscypha bicolor</taxon>
    </lineage>
</organism>